<dbReference type="SUPFAM" id="SSF103473">
    <property type="entry name" value="MFS general substrate transporter"/>
    <property type="match status" value="1"/>
</dbReference>
<evidence type="ECO:0000256" key="5">
    <source>
        <dbReference type="SAM" id="MobiDB-lite"/>
    </source>
</evidence>
<evidence type="ECO:0000313" key="8">
    <source>
        <dbReference type="EMBL" id="KAL1587740.1"/>
    </source>
</evidence>
<feature type="transmembrane region" description="Helical" evidence="6">
    <location>
        <begin position="149"/>
        <end position="168"/>
    </location>
</feature>
<dbReference type="RefSeq" id="XP_069230845.1">
    <property type="nucleotide sequence ID" value="XM_069372272.1"/>
</dbReference>
<comment type="caution">
    <text evidence="8">The sequence shown here is derived from an EMBL/GenBank/DDBJ whole genome shotgun (WGS) entry which is preliminary data.</text>
</comment>
<evidence type="ECO:0000256" key="3">
    <source>
        <dbReference type="ARBA" id="ARBA00022989"/>
    </source>
</evidence>
<dbReference type="GeneID" id="96005110"/>
<evidence type="ECO:0000256" key="1">
    <source>
        <dbReference type="ARBA" id="ARBA00004141"/>
    </source>
</evidence>
<feature type="transmembrane region" description="Helical" evidence="6">
    <location>
        <begin position="531"/>
        <end position="551"/>
    </location>
</feature>
<name>A0AB34KWP4_9PEZI</name>
<keyword evidence="4 6" id="KW-0472">Membrane</keyword>
<keyword evidence="9" id="KW-1185">Reference proteome</keyword>
<dbReference type="PANTHER" id="PTHR23501:SF78">
    <property type="entry name" value="MAJOR FACILITATOR SUPERFAMILY (MFS) PROFILE DOMAIN-CONTAINING PROTEIN-RELATED"/>
    <property type="match status" value="1"/>
</dbReference>
<evidence type="ECO:0000256" key="6">
    <source>
        <dbReference type="SAM" id="Phobius"/>
    </source>
</evidence>
<feature type="transmembrane region" description="Helical" evidence="6">
    <location>
        <begin position="382"/>
        <end position="402"/>
    </location>
</feature>
<comment type="subcellular location">
    <subcellularLocation>
        <location evidence="1">Membrane</location>
        <topology evidence="1">Multi-pass membrane protein</topology>
    </subcellularLocation>
</comment>
<dbReference type="InterPro" id="IPR020846">
    <property type="entry name" value="MFS_dom"/>
</dbReference>
<dbReference type="Proteomes" id="UP000803884">
    <property type="component" value="Unassembled WGS sequence"/>
</dbReference>
<feature type="transmembrane region" description="Helical" evidence="6">
    <location>
        <begin position="409"/>
        <end position="428"/>
    </location>
</feature>
<feature type="transmembrane region" description="Helical" evidence="6">
    <location>
        <begin position="306"/>
        <end position="325"/>
    </location>
</feature>
<gene>
    <name evidence="8" type="ORF">WHR41_03666</name>
</gene>
<accession>A0AB34KWP4</accession>
<organism evidence="8 9">
    <name type="scientific">Cladosporium halotolerans</name>
    <dbReference type="NCBI Taxonomy" id="1052096"/>
    <lineage>
        <taxon>Eukaryota</taxon>
        <taxon>Fungi</taxon>
        <taxon>Dikarya</taxon>
        <taxon>Ascomycota</taxon>
        <taxon>Pezizomycotina</taxon>
        <taxon>Dothideomycetes</taxon>
        <taxon>Dothideomycetidae</taxon>
        <taxon>Cladosporiales</taxon>
        <taxon>Cladosporiaceae</taxon>
        <taxon>Cladosporium</taxon>
    </lineage>
</organism>
<dbReference type="PROSITE" id="PS50850">
    <property type="entry name" value="MFS"/>
    <property type="match status" value="1"/>
</dbReference>
<feature type="region of interest" description="Disordered" evidence="5">
    <location>
        <begin position="1"/>
        <end position="65"/>
    </location>
</feature>
<protein>
    <recommendedName>
        <fullName evidence="7">Major facilitator superfamily (MFS) profile domain-containing protein</fullName>
    </recommendedName>
</protein>
<evidence type="ECO:0000256" key="4">
    <source>
        <dbReference type="ARBA" id="ARBA00023136"/>
    </source>
</evidence>
<dbReference type="GO" id="GO:0022857">
    <property type="term" value="F:transmembrane transporter activity"/>
    <property type="evidence" value="ECO:0007669"/>
    <property type="project" value="InterPro"/>
</dbReference>
<sequence length="573" mass="62335">MATETVTLDIIDPAHAPQRTSTTHEEDQHHSPQNSTSQTSIRRSHDTNHSTASPQPRIIEPTSIDTTDIHDQTSRLPFPRLMLVYACLSTAYFISTLDINAVATALPAIGSSLNAGTSITWAGTAYLMGQAACQPLYGRLSDVFGRKPVLMTSLGFIVLGGVLCGFAQTPTWLYVCRALSGVGGGGVSSVVTIVVSDLVSMRDRGKYQGLLSTAIGLGSCTGPFIAAEMLRRGGEAWRWIFWMPPILASVCLVFMGFLLPLKPVVGSWREKLGRIDWMGLVVVVTAMVFLLLPINYGGSKWPWNSAMVISMLSIGAASWFLFFVIQKRLASIPMIPLRLFTKRSTLILFLQAPAYDFVFQVDLYFLPMYFQEVRGYSPLQTATLLLSLLVTLSVVGAISGPLMTRFARYGPVMWIGFAFWLLGVGLKVNFSRTTPMWTEVLTLIVEGAGIGFVHQPALVALQALCKPQDRAVATSARNLMRMLGAVTGLAVSTAVQYAVTSSSLPDGNAANDFGQEESITLAEAKMRGIRAVFTIMVPLIGLCGASCFFVPNAELEGDERREATERDQATLHR</sequence>
<dbReference type="AlphaFoldDB" id="A0AB34KWP4"/>
<dbReference type="GO" id="GO:0005886">
    <property type="term" value="C:plasma membrane"/>
    <property type="evidence" value="ECO:0007669"/>
    <property type="project" value="TreeGrafter"/>
</dbReference>
<dbReference type="PANTHER" id="PTHR23501">
    <property type="entry name" value="MAJOR FACILITATOR SUPERFAMILY"/>
    <property type="match status" value="1"/>
</dbReference>
<feature type="transmembrane region" description="Helical" evidence="6">
    <location>
        <begin position="239"/>
        <end position="261"/>
    </location>
</feature>
<feature type="compositionally biased region" description="Polar residues" evidence="5">
    <location>
        <begin position="31"/>
        <end position="41"/>
    </location>
</feature>
<dbReference type="InterPro" id="IPR036259">
    <property type="entry name" value="MFS_trans_sf"/>
</dbReference>
<proteinExistence type="predicted"/>
<dbReference type="Gene3D" id="1.20.1250.20">
    <property type="entry name" value="MFS general substrate transporter like domains"/>
    <property type="match status" value="2"/>
</dbReference>
<feature type="transmembrane region" description="Helical" evidence="6">
    <location>
        <begin position="440"/>
        <end position="461"/>
    </location>
</feature>
<evidence type="ECO:0000259" key="7">
    <source>
        <dbReference type="PROSITE" id="PS50850"/>
    </source>
</evidence>
<dbReference type="InterPro" id="IPR011701">
    <property type="entry name" value="MFS"/>
</dbReference>
<feature type="transmembrane region" description="Helical" evidence="6">
    <location>
        <begin position="346"/>
        <end position="370"/>
    </location>
</feature>
<evidence type="ECO:0000313" key="9">
    <source>
        <dbReference type="Proteomes" id="UP000803884"/>
    </source>
</evidence>
<feature type="transmembrane region" description="Helical" evidence="6">
    <location>
        <begin position="174"/>
        <end position="195"/>
    </location>
</feature>
<evidence type="ECO:0000256" key="2">
    <source>
        <dbReference type="ARBA" id="ARBA00022692"/>
    </source>
</evidence>
<feature type="transmembrane region" description="Helical" evidence="6">
    <location>
        <begin position="482"/>
        <end position="499"/>
    </location>
</feature>
<keyword evidence="2 6" id="KW-0812">Transmembrane</keyword>
<feature type="domain" description="Major facilitator superfamily (MFS) profile" evidence="7">
    <location>
        <begin position="84"/>
        <end position="555"/>
    </location>
</feature>
<keyword evidence="3 6" id="KW-1133">Transmembrane helix</keyword>
<feature type="transmembrane region" description="Helical" evidence="6">
    <location>
        <begin position="82"/>
        <end position="106"/>
    </location>
</feature>
<dbReference type="EMBL" id="JAAQHG020000009">
    <property type="protein sequence ID" value="KAL1587740.1"/>
    <property type="molecule type" value="Genomic_DNA"/>
</dbReference>
<feature type="transmembrane region" description="Helical" evidence="6">
    <location>
        <begin position="273"/>
        <end position="294"/>
    </location>
</feature>
<dbReference type="Pfam" id="PF07690">
    <property type="entry name" value="MFS_1"/>
    <property type="match status" value="1"/>
</dbReference>
<reference evidence="8 9" key="1">
    <citation type="journal article" date="2020" name="Microbiol. Resour. Announc.">
        <title>Draft Genome Sequence of a Cladosporium Species Isolated from the Mesophotic Ascidian Didemnum maculosum.</title>
        <authorList>
            <person name="Gioti A."/>
            <person name="Siaperas R."/>
            <person name="Nikolaivits E."/>
            <person name="Le Goff G."/>
            <person name="Ouazzani J."/>
            <person name="Kotoulas G."/>
            <person name="Topakas E."/>
        </authorList>
    </citation>
    <scope>NUCLEOTIDE SEQUENCE [LARGE SCALE GENOMIC DNA]</scope>
    <source>
        <strain evidence="8 9">TM138-S3</strain>
    </source>
</reference>